<dbReference type="PROSITE" id="PS00018">
    <property type="entry name" value="EF_HAND_1"/>
    <property type="match status" value="1"/>
</dbReference>
<feature type="transmembrane region" description="Helical" evidence="5">
    <location>
        <begin position="70"/>
        <end position="87"/>
    </location>
</feature>
<dbReference type="NCBIfam" id="TIGR02840">
    <property type="entry name" value="spore_YtaF"/>
    <property type="match status" value="1"/>
</dbReference>
<evidence type="ECO:0000313" key="7">
    <source>
        <dbReference type="Proteomes" id="UP000252254"/>
    </source>
</evidence>
<sequence length="210" mass="22360">MAPIFMLILLTVAVSFDSFMVAFTYGMRRISLSIKAIIGIGLISSTVFFIAMLLGHSISTFISPSIADKLGGVLLFILGGGVLISFFRKKDLTPNQQPLEWKIEIKSLGIMIKILKKPLMADMDKSGHITGVEVVLLGIALSLDSFGAGIGSALVDFPKSASVLSIGIATSICLFLGLHAGKSLSNQSHLERFGVLPGILLILIGIIKMV</sequence>
<dbReference type="Proteomes" id="UP000252254">
    <property type="component" value="Unassembled WGS sequence"/>
</dbReference>
<feature type="transmembrane region" description="Helical" evidence="5">
    <location>
        <begin position="161"/>
        <end position="181"/>
    </location>
</feature>
<dbReference type="InterPro" id="IPR018247">
    <property type="entry name" value="EF_Hand_1_Ca_BS"/>
</dbReference>
<evidence type="ECO:0000313" key="6">
    <source>
        <dbReference type="EMBL" id="RBO99413.1"/>
    </source>
</evidence>
<feature type="transmembrane region" description="Helical" evidence="5">
    <location>
        <begin position="193"/>
        <end position="209"/>
    </location>
</feature>
<dbReference type="RefSeq" id="WP_113868311.1">
    <property type="nucleotide sequence ID" value="NZ_BAABQN010000003.1"/>
</dbReference>
<dbReference type="PANTHER" id="PTHR35529">
    <property type="entry name" value="MANGANESE EFFLUX PUMP MNTP-RELATED"/>
    <property type="match status" value="1"/>
</dbReference>
<dbReference type="EMBL" id="QNRI01000004">
    <property type="protein sequence ID" value="RBO99413.1"/>
    <property type="molecule type" value="Genomic_DNA"/>
</dbReference>
<keyword evidence="4 5" id="KW-0472">Membrane</keyword>
<keyword evidence="2 5" id="KW-0812">Transmembrane</keyword>
<accession>A0A366EAK6</accession>
<evidence type="ECO:0000256" key="5">
    <source>
        <dbReference type="SAM" id="Phobius"/>
    </source>
</evidence>
<proteinExistence type="predicted"/>
<dbReference type="PANTHER" id="PTHR35529:SF2">
    <property type="entry name" value="SPORULATION PROTEIN YTAF-RELATED"/>
    <property type="match status" value="1"/>
</dbReference>
<dbReference type="InterPro" id="IPR003810">
    <property type="entry name" value="Mntp/YtaF"/>
</dbReference>
<organism evidence="6 7">
    <name type="scientific">Paraliobacillus ryukyuensis</name>
    <dbReference type="NCBI Taxonomy" id="200904"/>
    <lineage>
        <taxon>Bacteria</taxon>
        <taxon>Bacillati</taxon>
        <taxon>Bacillota</taxon>
        <taxon>Bacilli</taxon>
        <taxon>Bacillales</taxon>
        <taxon>Bacillaceae</taxon>
        <taxon>Paraliobacillus</taxon>
    </lineage>
</organism>
<feature type="transmembrane region" description="Helical" evidence="5">
    <location>
        <begin position="37"/>
        <end position="58"/>
    </location>
</feature>
<keyword evidence="1" id="KW-1003">Cell membrane</keyword>
<evidence type="ECO:0000256" key="3">
    <source>
        <dbReference type="ARBA" id="ARBA00022989"/>
    </source>
</evidence>
<evidence type="ECO:0000256" key="4">
    <source>
        <dbReference type="ARBA" id="ARBA00023136"/>
    </source>
</evidence>
<dbReference type="OrthoDB" id="1679205at2"/>
<keyword evidence="3 5" id="KW-1133">Transmembrane helix</keyword>
<protein>
    <submittedName>
        <fullName evidence="6">Putative sporulation protein YtaF</fullName>
    </submittedName>
</protein>
<feature type="transmembrane region" description="Helical" evidence="5">
    <location>
        <begin position="134"/>
        <end position="155"/>
    </location>
</feature>
<dbReference type="AlphaFoldDB" id="A0A366EAK6"/>
<feature type="transmembrane region" description="Helical" evidence="5">
    <location>
        <begin position="6"/>
        <end position="25"/>
    </location>
</feature>
<evidence type="ECO:0000256" key="1">
    <source>
        <dbReference type="ARBA" id="ARBA00022475"/>
    </source>
</evidence>
<name>A0A366EAK6_9BACI</name>
<dbReference type="STRING" id="200904.GCA_900168775_02273"/>
<gene>
    <name evidence="6" type="ORF">DES48_10482</name>
</gene>
<keyword evidence="7" id="KW-1185">Reference proteome</keyword>
<dbReference type="Pfam" id="PF02659">
    <property type="entry name" value="Mntp"/>
    <property type="match status" value="2"/>
</dbReference>
<reference evidence="6 7" key="1">
    <citation type="submission" date="2018-06" db="EMBL/GenBank/DDBJ databases">
        <title>Genomic Encyclopedia of Type Strains, Phase IV (KMG-IV): sequencing the most valuable type-strain genomes for metagenomic binning, comparative biology and taxonomic classification.</title>
        <authorList>
            <person name="Goeker M."/>
        </authorList>
    </citation>
    <scope>NUCLEOTIDE SEQUENCE [LARGE SCALE GENOMIC DNA]</scope>
    <source>
        <strain evidence="6 7">DSM 15140</strain>
    </source>
</reference>
<dbReference type="InterPro" id="IPR014205">
    <property type="entry name" value="Spore_YtaF"/>
</dbReference>
<comment type="caution">
    <text evidence="6">The sequence shown here is derived from an EMBL/GenBank/DDBJ whole genome shotgun (WGS) entry which is preliminary data.</text>
</comment>
<evidence type="ECO:0000256" key="2">
    <source>
        <dbReference type="ARBA" id="ARBA00022692"/>
    </source>
</evidence>